<evidence type="ECO:0000259" key="12">
    <source>
        <dbReference type="PROSITE" id="PS51012"/>
    </source>
</evidence>
<evidence type="ECO:0000256" key="9">
    <source>
        <dbReference type="ARBA" id="ARBA00023047"/>
    </source>
</evidence>
<evidence type="ECO:0000256" key="11">
    <source>
        <dbReference type="RuleBase" id="RU361157"/>
    </source>
</evidence>
<evidence type="ECO:0000256" key="7">
    <source>
        <dbReference type="ARBA" id="ARBA00022903"/>
    </source>
</evidence>
<name>A0A2V1GX71_9GAMM</name>
<dbReference type="EMBL" id="QDDL01000002">
    <property type="protein sequence ID" value="PVZ70253.1"/>
    <property type="molecule type" value="Genomic_DNA"/>
</dbReference>
<dbReference type="Proteomes" id="UP000244906">
    <property type="component" value="Unassembled WGS sequence"/>
</dbReference>
<dbReference type="RefSeq" id="WP_116686326.1">
    <property type="nucleotide sequence ID" value="NZ_CAWNYD010000002.1"/>
</dbReference>
<dbReference type="PANTHER" id="PTHR30413:SF10">
    <property type="entry name" value="CAPSULE POLYSACCHARIDE EXPORT INNER-MEMBRANE PROTEIN CTRC"/>
    <property type="match status" value="1"/>
</dbReference>
<keyword evidence="9" id="KW-0625">Polysaccharide transport</keyword>
<keyword evidence="6 11" id="KW-0812">Transmembrane</keyword>
<dbReference type="AlphaFoldDB" id="A0A2V1GX71"/>
<protein>
    <recommendedName>
        <fullName evidence="11">Transport permease protein</fullName>
    </recommendedName>
</protein>
<organism evidence="13 14">
    <name type="scientific">Pelagibaculum spongiae</name>
    <dbReference type="NCBI Taxonomy" id="2080658"/>
    <lineage>
        <taxon>Bacteria</taxon>
        <taxon>Pseudomonadati</taxon>
        <taxon>Pseudomonadota</taxon>
        <taxon>Gammaproteobacteria</taxon>
        <taxon>Oceanospirillales</taxon>
        <taxon>Pelagibaculum</taxon>
    </lineage>
</organism>
<comment type="caution">
    <text evidence="13">The sequence shown here is derived from an EMBL/GenBank/DDBJ whole genome shotgun (WGS) entry which is preliminary data.</text>
</comment>
<dbReference type="Pfam" id="PF01061">
    <property type="entry name" value="ABC2_membrane"/>
    <property type="match status" value="1"/>
</dbReference>
<proteinExistence type="inferred from homology"/>
<dbReference type="OrthoDB" id="9814458at2"/>
<dbReference type="InterPro" id="IPR013525">
    <property type="entry name" value="ABC2_TM"/>
</dbReference>
<feature type="transmembrane region" description="Helical" evidence="11">
    <location>
        <begin position="223"/>
        <end position="248"/>
    </location>
</feature>
<keyword evidence="14" id="KW-1185">Reference proteome</keyword>
<dbReference type="InterPro" id="IPR047817">
    <property type="entry name" value="ABC2_TM_bact-type"/>
</dbReference>
<keyword evidence="10 11" id="KW-0472">Membrane</keyword>
<feature type="domain" description="ABC transmembrane type-2" evidence="12">
    <location>
        <begin position="30"/>
        <end position="251"/>
    </location>
</feature>
<evidence type="ECO:0000313" key="14">
    <source>
        <dbReference type="Proteomes" id="UP000244906"/>
    </source>
</evidence>
<gene>
    <name evidence="13" type="ORF">DC094_06540</name>
</gene>
<keyword evidence="8 11" id="KW-1133">Transmembrane helix</keyword>
<dbReference type="PANTHER" id="PTHR30413">
    <property type="entry name" value="INNER MEMBRANE TRANSPORT PERMEASE"/>
    <property type="match status" value="1"/>
</dbReference>
<dbReference type="GO" id="GO:0140359">
    <property type="term" value="F:ABC-type transporter activity"/>
    <property type="evidence" value="ECO:0007669"/>
    <property type="project" value="InterPro"/>
</dbReference>
<keyword evidence="5" id="KW-0762">Sugar transport</keyword>
<evidence type="ECO:0000313" key="13">
    <source>
        <dbReference type="EMBL" id="PVZ70253.1"/>
    </source>
</evidence>
<evidence type="ECO:0000256" key="10">
    <source>
        <dbReference type="ARBA" id="ARBA00023136"/>
    </source>
</evidence>
<keyword evidence="3 11" id="KW-0813">Transport</keyword>
<comment type="subcellular location">
    <subcellularLocation>
        <location evidence="11">Cell inner membrane</location>
        <topology evidence="11">Multi-pass membrane protein</topology>
    </subcellularLocation>
    <subcellularLocation>
        <location evidence="1">Cell membrane</location>
        <topology evidence="1">Multi-pass membrane protein</topology>
    </subcellularLocation>
</comment>
<feature type="transmembrane region" description="Helical" evidence="11">
    <location>
        <begin position="31"/>
        <end position="52"/>
    </location>
</feature>
<feature type="transmembrane region" description="Helical" evidence="11">
    <location>
        <begin position="182"/>
        <end position="203"/>
    </location>
</feature>
<evidence type="ECO:0000256" key="8">
    <source>
        <dbReference type="ARBA" id="ARBA00022989"/>
    </source>
</evidence>
<sequence length="258" mass="29279">MSRTPFQIQRAVVHALFMREMKTRFGSMRMGYAWVLLEPLMHIGVMTAMFSLRGSSQVMGVDTPYIIMTGIGPFLFFSKLFSLGFGAIEGNRSLFVYRQVRPINTFVARFIMELMLFVIGIPLITAILWFCGYQFPLGNILEAILAWVLLFIFSFGLSLVAGCIGYRSRDLTSIAGVIQRPLYFISGIFFSLSMLPESVWPYLLWNPILHAIELGREGLFETYSAPMVSMNYLAFCALASVTIGLMLYRLDWRNMVAS</sequence>
<feature type="transmembrane region" description="Helical" evidence="11">
    <location>
        <begin position="106"/>
        <end position="132"/>
    </location>
</feature>
<dbReference type="PRINTS" id="PR00164">
    <property type="entry name" value="ABC2TRNSPORT"/>
</dbReference>
<reference evidence="13 14" key="1">
    <citation type="submission" date="2018-04" db="EMBL/GenBank/DDBJ databases">
        <title>Thalassorhabdus spongiae gen. nov., sp. nov., isolated from a marine sponge in South-West Iceland.</title>
        <authorList>
            <person name="Knobloch S."/>
            <person name="Daussin A."/>
            <person name="Johannsson R."/>
            <person name="Marteinsson V.T."/>
        </authorList>
    </citation>
    <scope>NUCLEOTIDE SEQUENCE [LARGE SCALE GENOMIC DNA]</scope>
    <source>
        <strain evidence="13 14">Hp12</strain>
    </source>
</reference>
<dbReference type="GO" id="GO:0015920">
    <property type="term" value="P:lipopolysaccharide transport"/>
    <property type="evidence" value="ECO:0007669"/>
    <property type="project" value="TreeGrafter"/>
</dbReference>
<evidence type="ECO:0000256" key="3">
    <source>
        <dbReference type="ARBA" id="ARBA00022448"/>
    </source>
</evidence>
<evidence type="ECO:0000256" key="1">
    <source>
        <dbReference type="ARBA" id="ARBA00004651"/>
    </source>
</evidence>
<dbReference type="GO" id="GO:0015774">
    <property type="term" value="P:polysaccharide transport"/>
    <property type="evidence" value="ECO:0007669"/>
    <property type="project" value="UniProtKB-KW"/>
</dbReference>
<accession>A0A2V1GX71</accession>
<evidence type="ECO:0000256" key="2">
    <source>
        <dbReference type="ARBA" id="ARBA00007783"/>
    </source>
</evidence>
<dbReference type="PROSITE" id="PS51012">
    <property type="entry name" value="ABC_TM2"/>
    <property type="match status" value="1"/>
</dbReference>
<evidence type="ECO:0000256" key="4">
    <source>
        <dbReference type="ARBA" id="ARBA00022475"/>
    </source>
</evidence>
<evidence type="ECO:0000256" key="5">
    <source>
        <dbReference type="ARBA" id="ARBA00022597"/>
    </source>
</evidence>
<keyword evidence="7" id="KW-0972">Capsule biogenesis/degradation</keyword>
<comment type="similarity">
    <text evidence="2 11">Belongs to the ABC-2 integral membrane protein family.</text>
</comment>
<feature type="transmembrane region" description="Helical" evidence="11">
    <location>
        <begin position="144"/>
        <end position="166"/>
    </location>
</feature>
<dbReference type="PIRSF" id="PIRSF006648">
    <property type="entry name" value="DrrB"/>
    <property type="match status" value="1"/>
</dbReference>
<evidence type="ECO:0000256" key="6">
    <source>
        <dbReference type="ARBA" id="ARBA00022692"/>
    </source>
</evidence>
<feature type="transmembrane region" description="Helical" evidence="11">
    <location>
        <begin position="64"/>
        <end position="85"/>
    </location>
</feature>
<keyword evidence="4 11" id="KW-1003">Cell membrane</keyword>
<dbReference type="InterPro" id="IPR000412">
    <property type="entry name" value="ABC_2_transport"/>
</dbReference>
<dbReference type="GO" id="GO:0043190">
    <property type="term" value="C:ATP-binding cassette (ABC) transporter complex"/>
    <property type="evidence" value="ECO:0007669"/>
    <property type="project" value="InterPro"/>
</dbReference>